<evidence type="ECO:0000313" key="3">
    <source>
        <dbReference type="Proteomes" id="UP000235392"/>
    </source>
</evidence>
<feature type="region of interest" description="Disordered" evidence="1">
    <location>
        <begin position="1"/>
        <end position="44"/>
    </location>
</feature>
<feature type="region of interest" description="Disordered" evidence="1">
    <location>
        <begin position="289"/>
        <end position="318"/>
    </location>
</feature>
<gene>
    <name evidence="2" type="ORF">PCASD_23243</name>
</gene>
<feature type="compositionally biased region" description="Low complexity" evidence="1">
    <location>
        <begin position="295"/>
        <end position="318"/>
    </location>
</feature>
<protein>
    <submittedName>
        <fullName evidence="2">Uncharacterized protein</fullName>
    </submittedName>
</protein>
<name>A0A2N5TRQ3_9BASI</name>
<evidence type="ECO:0000313" key="2">
    <source>
        <dbReference type="EMBL" id="PLW28151.1"/>
    </source>
</evidence>
<reference evidence="2 3" key="1">
    <citation type="submission" date="2017-11" db="EMBL/GenBank/DDBJ databases">
        <title>De novo assembly and phasing of dikaryotic genomes from two isolates of Puccinia coronata f. sp. avenae, the causal agent of oat crown rust.</title>
        <authorList>
            <person name="Miller M.E."/>
            <person name="Zhang Y."/>
            <person name="Omidvar V."/>
            <person name="Sperschneider J."/>
            <person name="Schwessinger B."/>
            <person name="Raley C."/>
            <person name="Palmer J.M."/>
            <person name="Garnica D."/>
            <person name="Upadhyaya N."/>
            <person name="Rathjen J."/>
            <person name="Taylor J.M."/>
            <person name="Park R.F."/>
            <person name="Dodds P.N."/>
            <person name="Hirsch C.D."/>
            <person name="Kianian S.F."/>
            <person name="Figueroa M."/>
        </authorList>
    </citation>
    <scope>NUCLEOTIDE SEQUENCE [LARGE SCALE GENOMIC DNA]</scope>
    <source>
        <strain evidence="2">12SD80</strain>
    </source>
</reference>
<dbReference type="Proteomes" id="UP000235392">
    <property type="component" value="Unassembled WGS sequence"/>
</dbReference>
<proteinExistence type="predicted"/>
<feature type="region of interest" description="Disordered" evidence="1">
    <location>
        <begin position="402"/>
        <end position="433"/>
    </location>
</feature>
<dbReference type="AlphaFoldDB" id="A0A2N5TRQ3"/>
<sequence>MPSHLRNGKDLSFEQQRASERVAKRAKQIQQRAAKQKNTTNSPGAVVLSASVKQPSAAKIRSTAVCVRPISAADPPGAIGDSGLNELPELSGYTLSSAALERLRRAREQKPVVDAAEQNRSAGNGTSLLVRPDRDISVGDPLASLAKSSASPPLPARSAGLDRSFAALPSSHPTGQRDVHQHRFPCLRQDNRCLENIPRTMAPIRQCQGGKQYVPYENSFESSYLHAQYHREPVEYSNHDTNVIQLVGQRQMSLPQQSPSASSTAVNRPSDYEIPLLSNNCQKREELHRVPGDLSSSRPSSASGASPAPPASCASGASTTTPATVAAAAASSSTNSDCSKASPNPDGTRYWTPAMHIAARCAESVPSPTLLLADRLLRETEVLPPAATSMPLHPPLRALPARCKPGEPPVPEELEKAHQSNHLHDADEEFLPA</sequence>
<accession>A0A2N5TRQ3</accession>
<feature type="compositionally biased region" description="Polar residues" evidence="1">
    <location>
        <begin position="118"/>
        <end position="127"/>
    </location>
</feature>
<feature type="compositionally biased region" description="Basic and acidic residues" evidence="1">
    <location>
        <begin position="7"/>
        <end position="23"/>
    </location>
</feature>
<feature type="compositionally biased region" description="Low complexity" evidence="1">
    <location>
        <begin position="28"/>
        <end position="37"/>
    </location>
</feature>
<evidence type="ECO:0000256" key="1">
    <source>
        <dbReference type="SAM" id="MobiDB-lite"/>
    </source>
</evidence>
<comment type="caution">
    <text evidence="2">The sequence shown here is derived from an EMBL/GenBank/DDBJ whole genome shotgun (WGS) entry which is preliminary data.</text>
</comment>
<feature type="region of interest" description="Disordered" evidence="1">
    <location>
        <begin position="110"/>
        <end position="134"/>
    </location>
</feature>
<feature type="compositionally biased region" description="Polar residues" evidence="1">
    <location>
        <begin position="250"/>
        <end position="267"/>
    </location>
</feature>
<dbReference type="EMBL" id="PGCI01000376">
    <property type="protein sequence ID" value="PLW28151.1"/>
    <property type="molecule type" value="Genomic_DNA"/>
</dbReference>
<feature type="region of interest" description="Disordered" evidence="1">
    <location>
        <begin position="250"/>
        <end position="269"/>
    </location>
</feature>
<feature type="compositionally biased region" description="Basic and acidic residues" evidence="1">
    <location>
        <begin position="413"/>
        <end position="425"/>
    </location>
</feature>
<organism evidence="2 3">
    <name type="scientific">Puccinia coronata f. sp. avenae</name>
    <dbReference type="NCBI Taxonomy" id="200324"/>
    <lineage>
        <taxon>Eukaryota</taxon>
        <taxon>Fungi</taxon>
        <taxon>Dikarya</taxon>
        <taxon>Basidiomycota</taxon>
        <taxon>Pucciniomycotina</taxon>
        <taxon>Pucciniomycetes</taxon>
        <taxon>Pucciniales</taxon>
        <taxon>Pucciniaceae</taxon>
        <taxon>Puccinia</taxon>
    </lineage>
</organism>